<name>A0AAD9P9M1_RIDPI</name>
<comment type="caution">
    <text evidence="6">The sequence shown here is derived from an EMBL/GenBank/DDBJ whole genome shotgun (WGS) entry which is preliminary data.</text>
</comment>
<feature type="compositionally biased region" description="Basic and acidic residues" evidence="5">
    <location>
        <begin position="654"/>
        <end position="668"/>
    </location>
</feature>
<accession>A0AAD9P9M1</accession>
<dbReference type="Proteomes" id="UP001209878">
    <property type="component" value="Unassembled WGS sequence"/>
</dbReference>
<evidence type="ECO:0000256" key="3">
    <source>
        <dbReference type="ARBA" id="ARBA00022553"/>
    </source>
</evidence>
<evidence type="ECO:0000313" key="6">
    <source>
        <dbReference type="EMBL" id="KAK2190784.1"/>
    </source>
</evidence>
<reference evidence="6" key="1">
    <citation type="journal article" date="2023" name="Mol. Biol. Evol.">
        <title>Third-Generation Sequencing Reveals the Adaptive Role of the Epigenome in Three Deep-Sea Polychaetes.</title>
        <authorList>
            <person name="Perez M."/>
            <person name="Aroh O."/>
            <person name="Sun Y."/>
            <person name="Lan Y."/>
            <person name="Juniper S.K."/>
            <person name="Young C.R."/>
            <person name="Angers B."/>
            <person name="Qian P.Y."/>
        </authorList>
    </citation>
    <scope>NUCLEOTIDE SEQUENCE</scope>
    <source>
        <strain evidence="6">R07B-5</strain>
    </source>
</reference>
<dbReference type="GO" id="GO:0097539">
    <property type="term" value="C:ciliary transition fiber"/>
    <property type="evidence" value="ECO:0007669"/>
    <property type="project" value="TreeGrafter"/>
</dbReference>
<dbReference type="PANTHER" id="PTHR18902">
    <property type="entry name" value="NUCLEAR MITOTIC APPARATUS PROTEIN 1-RELATED"/>
    <property type="match status" value="1"/>
</dbReference>
<feature type="compositionally biased region" description="Basic and acidic residues" evidence="5">
    <location>
        <begin position="107"/>
        <end position="117"/>
    </location>
</feature>
<feature type="region of interest" description="Disordered" evidence="5">
    <location>
        <begin position="654"/>
        <end position="773"/>
    </location>
</feature>
<evidence type="ECO:0000313" key="7">
    <source>
        <dbReference type="Proteomes" id="UP001209878"/>
    </source>
</evidence>
<evidence type="ECO:0000256" key="4">
    <source>
        <dbReference type="ARBA" id="ARBA00023054"/>
    </source>
</evidence>
<sequence>MESGPRLSNEGPMRSSAEAYLKGSTEVCVLFTFASYLMVDTHSSLKTTSLGLDLSSTGPSGLNTGRDENIHFLTNLDDDEESEALEKKFDIYLHDVGELGYEESDEPSEKDTKEKSPSDSSSDDYNKDVDFGIDKNISERILDVDMLAPGASNDFELGGSQSLKSTTSLQATDRADPTGKSTSMMDVKKKDSSPHTTATDNERKEKAHLAALAAEKRVRKMSPEGEFTDMTQEMLPDMEERHADLIKEREDRLVTLKNQILLETEAEERKLLTEKEITVERLQQEMKNETEAERKKLDEMRTKAKMEAKEEETKLREQMERKLKNVREEVELLQKDEYARLEREKKAMLESIKQEVEEAVGKEREQLEADKEETLAQLEERLQAEVVSSTEEMEKKHAYRLEQARQELAEKHEQEMAELKLQLEKVHLDERKKEEVELKAAQQRKAAIEDLEKGLDEVLTERKQQLKEIQQQQLDTLKTEHQRTMRRVQEEYTDQERKEEQASEDRLEKMKEDLEQKQERELTKMKEEFETHKLKLKEDNDKQKDGLQVVAAELKHRKEELRKQMESLQLEEKNFEERKQMFQKEQKAEFEQQKDEAFAMKSSLTNSEELDALRKEYRRLQQLVQEARRSLEALQKEQADLQAEVDRLRLMREQNEHKLSETKKRLSEAEAAVGHGTDSQLGGKRQLEGSSTPYDVQHEAGGESSSAARGDNSPQRERMRKMVQEGEGRRRHEGVLPRSTSANDLSTAESVEPPRRTRRRSETEQTMHHRYRSHKHLAWEESEDTSTLSDDLVRHTHKHTHHRDMREHLAHESASIRMAREFLMRQKQTLRQRQTVLRTAQQQWSQDMLRHQLGVLPSHSAMMLGDVKSSLDKEAADLDRRRINMSTGSKLLKEKERNLRQLETSLLVDKLDEGEEGTHNLDHYMQQSLNLMTNGDLSDSDEESSGISLTDFNVEDQQAALQKPVKTSTPLTHVVNGTNMPVDDDGIRAHLQKLDKKLQQVMDVLKSEPQPAHVVMPLSAHTQTTPEHRPTASVAQTTNAFMGYRPCGVTFGSAYEGAEQGLEHKWRKYFGDTRAPVSLAASFNGTPGNILTHVPVREQLEHFRASRLEAGGVPVASMGISTEAMLAEHREWLRRFHSDVRRVMPNSDIINTKALPTDMPSLNGTVTISNVSSANRLLRNGTQQTVVPSVSALQGNIRQLMGSVKLELDENNTIQVRRF</sequence>
<keyword evidence="7" id="KW-1185">Reference proteome</keyword>
<feature type="compositionally biased region" description="Polar residues" evidence="5">
    <location>
        <begin position="159"/>
        <end position="171"/>
    </location>
</feature>
<proteinExistence type="predicted"/>
<dbReference type="PANTHER" id="PTHR18902:SF27">
    <property type="entry name" value="CENTROSOMAL PROTEIN OF 164 KDA"/>
    <property type="match status" value="1"/>
</dbReference>
<keyword evidence="3" id="KW-0597">Phosphoprotein</keyword>
<keyword evidence="2" id="KW-0963">Cytoplasm</keyword>
<feature type="region of interest" description="Disordered" evidence="5">
    <location>
        <begin position="154"/>
        <end position="235"/>
    </location>
</feature>
<dbReference type="AlphaFoldDB" id="A0AAD9P9M1"/>
<organism evidence="6 7">
    <name type="scientific">Ridgeia piscesae</name>
    <name type="common">Tubeworm</name>
    <dbReference type="NCBI Taxonomy" id="27915"/>
    <lineage>
        <taxon>Eukaryota</taxon>
        <taxon>Metazoa</taxon>
        <taxon>Spiralia</taxon>
        <taxon>Lophotrochozoa</taxon>
        <taxon>Annelida</taxon>
        <taxon>Polychaeta</taxon>
        <taxon>Sedentaria</taxon>
        <taxon>Canalipalpata</taxon>
        <taxon>Sabellida</taxon>
        <taxon>Siboglinidae</taxon>
        <taxon>Ridgeia</taxon>
    </lineage>
</organism>
<feature type="compositionally biased region" description="Basic and acidic residues" evidence="5">
    <location>
        <begin position="752"/>
        <end position="767"/>
    </location>
</feature>
<dbReference type="GO" id="GO:0005813">
    <property type="term" value="C:centrosome"/>
    <property type="evidence" value="ECO:0007669"/>
    <property type="project" value="TreeGrafter"/>
</dbReference>
<dbReference type="GO" id="GO:0005737">
    <property type="term" value="C:cytoplasm"/>
    <property type="evidence" value="ECO:0007669"/>
    <property type="project" value="UniProtKB-SubCell"/>
</dbReference>
<feature type="compositionally biased region" description="Basic and acidic residues" evidence="5">
    <location>
        <begin position="714"/>
        <end position="735"/>
    </location>
</feature>
<protein>
    <submittedName>
        <fullName evidence="6">Uncharacterized protein</fullName>
    </submittedName>
</protein>
<evidence type="ECO:0000256" key="5">
    <source>
        <dbReference type="SAM" id="MobiDB-lite"/>
    </source>
</evidence>
<dbReference type="EMBL" id="JAODUO010000068">
    <property type="protein sequence ID" value="KAK2190784.1"/>
    <property type="molecule type" value="Genomic_DNA"/>
</dbReference>
<gene>
    <name evidence="6" type="ORF">NP493_68g01001</name>
</gene>
<keyword evidence="4" id="KW-0175">Coiled coil</keyword>
<dbReference type="GO" id="GO:0060271">
    <property type="term" value="P:cilium assembly"/>
    <property type="evidence" value="ECO:0007669"/>
    <property type="project" value="TreeGrafter"/>
</dbReference>
<feature type="region of interest" description="Disordered" evidence="5">
    <location>
        <begin position="477"/>
        <end position="519"/>
    </location>
</feature>
<dbReference type="GO" id="GO:0005814">
    <property type="term" value="C:centriole"/>
    <property type="evidence" value="ECO:0007669"/>
    <property type="project" value="TreeGrafter"/>
</dbReference>
<dbReference type="InterPro" id="IPR051841">
    <property type="entry name" value="MT-Golgi_org_protein"/>
</dbReference>
<feature type="region of interest" description="Disordered" evidence="5">
    <location>
        <begin position="283"/>
        <end position="316"/>
    </location>
</feature>
<evidence type="ECO:0000256" key="2">
    <source>
        <dbReference type="ARBA" id="ARBA00022490"/>
    </source>
</evidence>
<comment type="subcellular location">
    <subcellularLocation>
        <location evidence="1">Cytoplasm</location>
    </subcellularLocation>
</comment>
<feature type="compositionally biased region" description="Polar residues" evidence="5">
    <location>
        <begin position="738"/>
        <end position="748"/>
    </location>
</feature>
<feature type="region of interest" description="Disordered" evidence="5">
    <location>
        <begin position="100"/>
        <end position="129"/>
    </location>
</feature>
<evidence type="ECO:0000256" key="1">
    <source>
        <dbReference type="ARBA" id="ARBA00004496"/>
    </source>
</evidence>